<feature type="domain" description="Enolpyruvate transferase" evidence="14">
    <location>
        <begin position="7"/>
        <end position="352"/>
    </location>
</feature>
<feature type="active site" description="Proton donor" evidence="13">
    <location>
        <position position="117"/>
    </location>
</feature>
<dbReference type="GO" id="GO:0008360">
    <property type="term" value="P:regulation of cell shape"/>
    <property type="evidence" value="ECO:0007669"/>
    <property type="project" value="UniProtKB-KW"/>
</dbReference>
<keyword evidence="7 13" id="KW-0573">Peptidoglycan synthesis</keyword>
<dbReference type="Proteomes" id="UP000189229">
    <property type="component" value="Unassembled WGS sequence"/>
</dbReference>
<dbReference type="PANTHER" id="PTHR43783:SF1">
    <property type="entry name" value="UDP-N-ACETYLGLUCOSAMINE 1-CARBOXYVINYLTRANSFERASE"/>
    <property type="match status" value="1"/>
</dbReference>
<comment type="caution">
    <text evidence="15">The sequence shown here is derived from an EMBL/GenBank/DDBJ whole genome shotgun (WGS) entry which is preliminary data.</text>
</comment>
<accession>A0A1V3XHB7</accession>
<dbReference type="Pfam" id="PF00275">
    <property type="entry name" value="EPSP_synthase"/>
    <property type="match status" value="1"/>
</dbReference>
<comment type="similarity">
    <text evidence="11 13">Belongs to the EPSP synthase family. MurA subfamily.</text>
</comment>
<keyword evidence="6 13" id="KW-0133">Cell shape</keyword>
<comment type="caution">
    <text evidence="13">Lacks conserved residue(s) required for the propagation of feature annotation.</text>
</comment>
<dbReference type="HAMAP" id="MF_00111">
    <property type="entry name" value="MurA"/>
    <property type="match status" value="1"/>
</dbReference>
<dbReference type="InterPro" id="IPR013792">
    <property type="entry name" value="RNA3'P_cycl/enolpyr_Trfase_a/b"/>
</dbReference>
<protein>
    <recommendedName>
        <fullName evidence="13">UDP-N-acetylglucosamine 1-carboxyvinyltransferase</fullName>
        <ecNumber evidence="13">2.5.1.7</ecNumber>
    </recommendedName>
    <alternativeName>
        <fullName evidence="13">Enoylpyruvate transferase</fullName>
    </alternativeName>
    <alternativeName>
        <fullName evidence="13">UDP-N-acetylglucosamine enolpyruvyl transferase</fullName>
        <shortName evidence="13">EPT</shortName>
    </alternativeName>
</protein>
<comment type="catalytic activity">
    <reaction evidence="12 13">
        <text>phosphoenolpyruvate + UDP-N-acetyl-alpha-D-glucosamine = UDP-N-acetyl-3-O-(1-carboxyvinyl)-alpha-D-glucosamine + phosphate</text>
        <dbReference type="Rhea" id="RHEA:18681"/>
        <dbReference type="ChEBI" id="CHEBI:43474"/>
        <dbReference type="ChEBI" id="CHEBI:57705"/>
        <dbReference type="ChEBI" id="CHEBI:58702"/>
        <dbReference type="ChEBI" id="CHEBI:68483"/>
        <dbReference type="EC" id="2.5.1.7"/>
    </reaction>
</comment>
<comment type="pathway">
    <text evidence="2 13">Cell wall biogenesis; peptidoglycan biosynthesis.</text>
</comment>
<keyword evidence="4 13" id="KW-0132">Cell division</keyword>
<keyword evidence="9 13" id="KW-0961">Cell wall biogenesis/degradation</keyword>
<feature type="binding site" evidence="13">
    <location>
        <position position="305"/>
    </location>
    <ligand>
        <name>UDP-N-acetyl-alpha-D-glucosamine</name>
        <dbReference type="ChEBI" id="CHEBI:57705"/>
    </ligand>
</feature>
<evidence type="ECO:0000256" key="3">
    <source>
        <dbReference type="ARBA" id="ARBA00022490"/>
    </source>
</evidence>
<dbReference type="PANTHER" id="PTHR43783">
    <property type="entry name" value="UDP-N-ACETYLGLUCOSAMINE 1-CARBOXYVINYLTRANSFERASE"/>
    <property type="match status" value="1"/>
</dbReference>
<feature type="binding site" evidence="13">
    <location>
        <position position="93"/>
    </location>
    <ligand>
        <name>UDP-N-acetyl-alpha-D-glucosamine</name>
        <dbReference type="ChEBI" id="CHEBI:57705"/>
    </ligand>
</feature>
<dbReference type="SUPFAM" id="SSF55205">
    <property type="entry name" value="EPT/RTPC-like"/>
    <property type="match status" value="1"/>
</dbReference>
<reference evidence="15 16" key="1">
    <citation type="submission" date="2017-02" db="EMBL/GenBank/DDBJ databases">
        <title>Complete genome sequences of Mycobacterium kansasii strains isolated from rhesus macaques.</title>
        <authorList>
            <person name="Panda A."/>
            <person name="Nagaraj S."/>
            <person name="Zhao X."/>
            <person name="Tettelin H."/>
            <person name="Detolla L.J."/>
        </authorList>
    </citation>
    <scope>NUCLEOTIDE SEQUENCE [LARGE SCALE GENOMIC DNA]</scope>
    <source>
        <strain evidence="15 16">11-3813</strain>
    </source>
</reference>
<dbReference type="InterPro" id="IPR050068">
    <property type="entry name" value="MurA_subfamily"/>
</dbReference>
<proteinExistence type="inferred from homology"/>
<evidence type="ECO:0000313" key="16">
    <source>
        <dbReference type="Proteomes" id="UP000189229"/>
    </source>
</evidence>
<dbReference type="GO" id="GO:0019277">
    <property type="term" value="P:UDP-N-acetylgalactosamine biosynthetic process"/>
    <property type="evidence" value="ECO:0007669"/>
    <property type="project" value="InterPro"/>
</dbReference>
<dbReference type="EC" id="2.5.1.7" evidence="13"/>
<keyword evidence="8 13" id="KW-0131">Cell cycle</keyword>
<evidence type="ECO:0000256" key="2">
    <source>
        <dbReference type="ARBA" id="ARBA00004752"/>
    </source>
</evidence>
<sequence>MAERFMVTGGNRLSGEVAVGGAKNSVLKLMAATLLAEGTSTITNCPDILDVPLMAEVLRGLGATVELDGDVARITSPDEPKYDADFAAVRQFRASVCVLGPLVGRCKRAKVALPGGDAIGSRPLDMHQAGLRQLGARCNIEHGCVVAQAETLRGAEIQLEFPSVGATENILMAAVLAEGVTTIHNAAREPDVVDLCTMLNQMGAQVEGAGSPTMTITGVPRLYPTEHRVIGDRIVAATWGIAAAMTRGDITVTGIDPSHLQLVLHKLHDAGATVTQTDDSFRIVQYERPKAVNVATLPFPGFPTDLQPMAIALASIADGTSMITENVFEARFRFVEEMIRLGADARTDGHHAVVRACHSYPVRPSGARTSGRGLAWSWPGLSQMVTPRFTTCSTSTAAIRCSSRTWSVSAPRSRGYALRYARQPRSSSQSWPEPGLDQAARIVLSWQGCPEAGEDKQACCLRTQ</sequence>
<dbReference type="NCBIfam" id="NF006873">
    <property type="entry name" value="PRK09369.1"/>
    <property type="match status" value="1"/>
</dbReference>
<feature type="binding site" evidence="13">
    <location>
        <position position="327"/>
    </location>
    <ligand>
        <name>UDP-N-acetyl-alpha-D-glucosamine</name>
        <dbReference type="ChEBI" id="CHEBI:57705"/>
    </ligand>
</feature>
<dbReference type="Gene3D" id="3.65.10.10">
    <property type="entry name" value="Enolpyruvate transferase domain"/>
    <property type="match status" value="2"/>
</dbReference>
<dbReference type="GO" id="GO:0051301">
    <property type="term" value="P:cell division"/>
    <property type="evidence" value="ECO:0007669"/>
    <property type="project" value="UniProtKB-KW"/>
</dbReference>
<evidence type="ECO:0000313" key="15">
    <source>
        <dbReference type="EMBL" id="OOK78156.1"/>
    </source>
</evidence>
<evidence type="ECO:0000259" key="14">
    <source>
        <dbReference type="Pfam" id="PF00275"/>
    </source>
</evidence>
<evidence type="ECO:0000256" key="6">
    <source>
        <dbReference type="ARBA" id="ARBA00022960"/>
    </source>
</evidence>
<dbReference type="NCBIfam" id="TIGR01072">
    <property type="entry name" value="murA"/>
    <property type="match status" value="1"/>
</dbReference>
<evidence type="ECO:0000256" key="12">
    <source>
        <dbReference type="ARBA" id="ARBA00047527"/>
    </source>
</evidence>
<dbReference type="InterPro" id="IPR001986">
    <property type="entry name" value="Enolpyruvate_Tfrase_dom"/>
</dbReference>
<dbReference type="InterPro" id="IPR036968">
    <property type="entry name" value="Enolpyruvate_Tfrase_sf"/>
</dbReference>
<dbReference type="CDD" id="cd01555">
    <property type="entry name" value="UdpNAET"/>
    <property type="match status" value="1"/>
</dbReference>
<dbReference type="GO" id="GO:0008760">
    <property type="term" value="F:UDP-N-acetylglucosamine 1-carboxyvinyltransferase activity"/>
    <property type="evidence" value="ECO:0007669"/>
    <property type="project" value="UniProtKB-UniRule"/>
</dbReference>
<evidence type="ECO:0000256" key="10">
    <source>
        <dbReference type="ARBA" id="ARBA00037534"/>
    </source>
</evidence>
<dbReference type="GO" id="GO:0009252">
    <property type="term" value="P:peptidoglycan biosynthetic process"/>
    <property type="evidence" value="ECO:0007669"/>
    <property type="project" value="UniProtKB-UniRule"/>
</dbReference>
<evidence type="ECO:0000256" key="9">
    <source>
        <dbReference type="ARBA" id="ARBA00023316"/>
    </source>
</evidence>
<keyword evidence="5 13" id="KW-0808">Transferase</keyword>
<dbReference type="EMBL" id="MVBM01000002">
    <property type="protein sequence ID" value="OOK78156.1"/>
    <property type="molecule type" value="Genomic_DNA"/>
</dbReference>
<evidence type="ECO:0000256" key="1">
    <source>
        <dbReference type="ARBA" id="ARBA00004496"/>
    </source>
</evidence>
<evidence type="ECO:0000256" key="11">
    <source>
        <dbReference type="ARBA" id="ARBA00038367"/>
    </source>
</evidence>
<gene>
    <name evidence="13 15" type="primary">murA</name>
    <name evidence="15" type="ORF">BZL30_2105</name>
</gene>
<dbReference type="UniPathway" id="UPA00219"/>
<dbReference type="GO" id="GO:0005737">
    <property type="term" value="C:cytoplasm"/>
    <property type="evidence" value="ECO:0007669"/>
    <property type="project" value="UniProtKB-SubCell"/>
</dbReference>
<keyword evidence="3 13" id="KW-0963">Cytoplasm</keyword>
<organism evidence="15 16">
    <name type="scientific">Mycobacterium kansasii</name>
    <dbReference type="NCBI Taxonomy" id="1768"/>
    <lineage>
        <taxon>Bacteria</taxon>
        <taxon>Bacillati</taxon>
        <taxon>Actinomycetota</taxon>
        <taxon>Actinomycetes</taxon>
        <taxon>Mycobacteriales</taxon>
        <taxon>Mycobacteriaceae</taxon>
        <taxon>Mycobacterium</taxon>
    </lineage>
</organism>
<evidence type="ECO:0000256" key="8">
    <source>
        <dbReference type="ARBA" id="ARBA00023306"/>
    </source>
</evidence>
<dbReference type="GO" id="GO:0071555">
    <property type="term" value="P:cell wall organization"/>
    <property type="evidence" value="ECO:0007669"/>
    <property type="project" value="UniProtKB-KW"/>
</dbReference>
<evidence type="ECO:0000256" key="5">
    <source>
        <dbReference type="ARBA" id="ARBA00022679"/>
    </source>
</evidence>
<comment type="subcellular location">
    <subcellularLocation>
        <location evidence="1 13">Cytoplasm</location>
    </subcellularLocation>
</comment>
<dbReference type="AlphaFoldDB" id="A0A1V3XHB7"/>
<feature type="binding site" evidence="13">
    <location>
        <begin position="23"/>
        <end position="24"/>
    </location>
    <ligand>
        <name>phosphoenolpyruvate</name>
        <dbReference type="ChEBI" id="CHEBI:58702"/>
    </ligand>
</feature>
<dbReference type="InterPro" id="IPR005750">
    <property type="entry name" value="UDP_GlcNAc_COvinyl_MurA"/>
</dbReference>
<name>A0A1V3XHB7_MYCKA</name>
<evidence type="ECO:0000256" key="13">
    <source>
        <dbReference type="HAMAP-Rule" id="MF_00111"/>
    </source>
</evidence>
<evidence type="ECO:0000256" key="4">
    <source>
        <dbReference type="ARBA" id="ARBA00022618"/>
    </source>
</evidence>
<evidence type="ECO:0000256" key="7">
    <source>
        <dbReference type="ARBA" id="ARBA00022984"/>
    </source>
</evidence>
<comment type="function">
    <text evidence="10 13">Cell wall formation. Adds enolpyruvyl to UDP-N-acetylglucosamine.</text>
</comment>